<comment type="similarity">
    <text evidence="3">Belongs to the gamma-BBH/TMLD family.</text>
</comment>
<dbReference type="GO" id="GO:0005739">
    <property type="term" value="C:mitochondrion"/>
    <property type="evidence" value="ECO:0007669"/>
    <property type="project" value="TreeGrafter"/>
</dbReference>
<keyword evidence="7" id="KW-0408">Iron</keyword>
<gene>
    <name evidence="9" type="ORF">METZ01_LOCUS122630</name>
</gene>
<keyword evidence="5" id="KW-0223">Dioxygenase</keyword>
<evidence type="ECO:0000256" key="6">
    <source>
        <dbReference type="ARBA" id="ARBA00023002"/>
    </source>
</evidence>
<dbReference type="Pfam" id="PF02668">
    <property type="entry name" value="TauD"/>
    <property type="match status" value="1"/>
</dbReference>
<comment type="cofactor">
    <cofactor evidence="2">
        <name>L-ascorbate</name>
        <dbReference type="ChEBI" id="CHEBI:38290"/>
    </cofactor>
</comment>
<sequence>MNNDPIQETIDVQLRGDSQALDPRLVRSWCSCDLCGDSRTGLRWTSLTEIPSDLAAVSARQVGSRLSIEWSDGHRSEIDVGAFDAPPSYAVKGPSASTMEYPSMGFDDIATSDRALLTALDHLADSGVVHVTGAPKDHDAAIMFAELFGPIRVSNYGKLHVFITMPDPPLAAHTNAPQHPHTDEPFRYYPPGFLFFHSMHSAPEGEGSSILVDGFAVAEQLRVTNPEAFDILTKSPVEFHRQHDGDVRFSTRSRIISTDAAGEVQGIRHNLRCLAPLHPWRDGTVALLNAITAFEALVEEPENQHAIHLHSGEILVFDNHRILHGRTAFSDEHPRQLHSCNVDRDAVHSRHRVLAAKYQKPVPPLGTGPSI</sequence>
<name>A0A381XY85_9ZZZZ</name>
<evidence type="ECO:0000256" key="2">
    <source>
        <dbReference type="ARBA" id="ARBA00001961"/>
    </source>
</evidence>
<proteinExistence type="inferred from homology"/>
<protein>
    <recommendedName>
        <fullName evidence="8">TauD/TfdA-like domain-containing protein</fullName>
    </recommendedName>
</protein>
<feature type="domain" description="TauD/TfdA-like" evidence="8">
    <location>
        <begin position="108"/>
        <end position="340"/>
    </location>
</feature>
<dbReference type="GO" id="GO:0046872">
    <property type="term" value="F:metal ion binding"/>
    <property type="evidence" value="ECO:0007669"/>
    <property type="project" value="UniProtKB-KW"/>
</dbReference>
<evidence type="ECO:0000256" key="3">
    <source>
        <dbReference type="ARBA" id="ARBA00008654"/>
    </source>
</evidence>
<dbReference type="InterPro" id="IPR003819">
    <property type="entry name" value="TauD/TfdA-like"/>
</dbReference>
<keyword evidence="4" id="KW-0479">Metal-binding</keyword>
<evidence type="ECO:0000256" key="1">
    <source>
        <dbReference type="ARBA" id="ARBA00001954"/>
    </source>
</evidence>
<keyword evidence="6" id="KW-0560">Oxidoreductase</keyword>
<accession>A0A381XY85</accession>
<dbReference type="PANTHER" id="PTHR10696">
    <property type="entry name" value="GAMMA-BUTYROBETAINE HYDROXYLASE-RELATED"/>
    <property type="match status" value="1"/>
</dbReference>
<dbReference type="GO" id="GO:0045329">
    <property type="term" value="P:carnitine biosynthetic process"/>
    <property type="evidence" value="ECO:0007669"/>
    <property type="project" value="TreeGrafter"/>
</dbReference>
<dbReference type="PANTHER" id="PTHR10696:SF51">
    <property type="entry name" value="TRIMETHYLLYSINE DIOXYGENASE, MITOCHONDRIAL"/>
    <property type="match status" value="1"/>
</dbReference>
<evidence type="ECO:0000256" key="4">
    <source>
        <dbReference type="ARBA" id="ARBA00022723"/>
    </source>
</evidence>
<dbReference type="Gene3D" id="3.60.130.10">
    <property type="entry name" value="Clavaminate synthase-like"/>
    <property type="match status" value="1"/>
</dbReference>
<evidence type="ECO:0000256" key="5">
    <source>
        <dbReference type="ARBA" id="ARBA00022964"/>
    </source>
</evidence>
<comment type="cofactor">
    <cofactor evidence="1">
        <name>Fe(2+)</name>
        <dbReference type="ChEBI" id="CHEBI:29033"/>
    </cofactor>
</comment>
<dbReference type="InterPro" id="IPR050411">
    <property type="entry name" value="AlphaKG_dependent_hydroxylases"/>
</dbReference>
<evidence type="ECO:0000256" key="7">
    <source>
        <dbReference type="ARBA" id="ARBA00023004"/>
    </source>
</evidence>
<dbReference type="SUPFAM" id="SSF51197">
    <property type="entry name" value="Clavaminate synthase-like"/>
    <property type="match status" value="1"/>
</dbReference>
<dbReference type="AlphaFoldDB" id="A0A381XY85"/>
<dbReference type="EMBL" id="UINC01016830">
    <property type="protein sequence ID" value="SVA69776.1"/>
    <property type="molecule type" value="Genomic_DNA"/>
</dbReference>
<evidence type="ECO:0000313" key="9">
    <source>
        <dbReference type="EMBL" id="SVA69776.1"/>
    </source>
</evidence>
<evidence type="ECO:0000259" key="8">
    <source>
        <dbReference type="Pfam" id="PF02668"/>
    </source>
</evidence>
<dbReference type="Gene3D" id="3.30.2020.30">
    <property type="match status" value="1"/>
</dbReference>
<dbReference type="InterPro" id="IPR042098">
    <property type="entry name" value="TauD-like_sf"/>
</dbReference>
<reference evidence="9" key="1">
    <citation type="submission" date="2018-05" db="EMBL/GenBank/DDBJ databases">
        <authorList>
            <person name="Lanie J.A."/>
            <person name="Ng W.-L."/>
            <person name="Kazmierczak K.M."/>
            <person name="Andrzejewski T.M."/>
            <person name="Davidsen T.M."/>
            <person name="Wayne K.J."/>
            <person name="Tettelin H."/>
            <person name="Glass J.I."/>
            <person name="Rusch D."/>
            <person name="Podicherti R."/>
            <person name="Tsui H.-C.T."/>
            <person name="Winkler M.E."/>
        </authorList>
    </citation>
    <scope>NUCLEOTIDE SEQUENCE</scope>
</reference>
<organism evidence="9">
    <name type="scientific">marine metagenome</name>
    <dbReference type="NCBI Taxonomy" id="408172"/>
    <lineage>
        <taxon>unclassified sequences</taxon>
        <taxon>metagenomes</taxon>
        <taxon>ecological metagenomes</taxon>
    </lineage>
</organism>
<dbReference type="InterPro" id="IPR038492">
    <property type="entry name" value="GBBH-like_N_sf"/>
</dbReference>
<dbReference type="GO" id="GO:0051213">
    <property type="term" value="F:dioxygenase activity"/>
    <property type="evidence" value="ECO:0007669"/>
    <property type="project" value="UniProtKB-KW"/>
</dbReference>